<evidence type="ECO:0000313" key="2">
    <source>
        <dbReference type="Proteomes" id="UP000194137"/>
    </source>
</evidence>
<dbReference type="AlphaFoldDB" id="A0A1W6ZQ42"/>
<protein>
    <submittedName>
        <fullName evidence="1">Uncharacterized protein</fullName>
    </submittedName>
</protein>
<dbReference type="STRING" id="1235591.CAK95_10810"/>
<name>A0A1W6ZQ42_9HYPH</name>
<accession>A0A1W6ZQ42</accession>
<reference evidence="1 2" key="1">
    <citation type="submission" date="2017-05" db="EMBL/GenBank/DDBJ databases">
        <title>Full genome sequence of Pseudorhodoplanes sinuspersici.</title>
        <authorList>
            <person name="Dastgheib S.M.M."/>
            <person name="Shavandi M."/>
            <person name="Tirandaz H."/>
        </authorList>
    </citation>
    <scope>NUCLEOTIDE SEQUENCE [LARGE SCALE GENOMIC DNA]</scope>
    <source>
        <strain evidence="1 2">RIPI110</strain>
    </source>
</reference>
<proteinExistence type="predicted"/>
<dbReference type="SUPFAM" id="SSF53756">
    <property type="entry name" value="UDP-Glycosyltransferase/glycogen phosphorylase"/>
    <property type="match status" value="1"/>
</dbReference>
<dbReference type="CDD" id="cd03801">
    <property type="entry name" value="GT4_PimA-like"/>
    <property type="match status" value="1"/>
</dbReference>
<dbReference type="InterPro" id="IPR028098">
    <property type="entry name" value="Glyco_trans_4-like_N"/>
</dbReference>
<dbReference type="Pfam" id="PF13439">
    <property type="entry name" value="Glyco_transf_4"/>
    <property type="match status" value="1"/>
</dbReference>
<dbReference type="Pfam" id="PF00534">
    <property type="entry name" value="Glycos_transf_1"/>
    <property type="match status" value="1"/>
</dbReference>
<evidence type="ECO:0000313" key="1">
    <source>
        <dbReference type="EMBL" id="ARP99518.1"/>
    </source>
</evidence>
<sequence>MKILFANKFFFRNGGSEVVMFNEMDLMRQADNDVIEFSMRDPRNLPSKYDRYFVSEKSYRSPSRSSRIKSALSFIHSPEAVEKIGALILDEKPDILHCHNIYHQLTPSIINAASRLNIPVVLTLHDYKPICPVYTRLRGGDVCTKCSDGRFESLLTQRCADGSLGKSALLWAEARYHAMVRSYHRVSRFIAPSRFMRDAMAHRFGKDKVIHIPNGIDASRIRTSDDDDRYVLYLGRLSPEKGVETLLQTHAADDASWRLVIAGTGPLLEDYRSRFPSAEFVGHLTGEVLETTLRRASVIVVPSEWHENSPLSILEAMAHAKPIVASRIGGIPELVRDGVTGLLFEPKNSRDLSGRLKALLDDAGLRTRLGGEARRVVEAEYSLSRHATALLSLYESLTRQFKSPSKAVS</sequence>
<dbReference type="RefSeq" id="WP_086087927.1">
    <property type="nucleotide sequence ID" value="NZ_CP021112.1"/>
</dbReference>
<dbReference type="Gene3D" id="3.40.50.2000">
    <property type="entry name" value="Glycogen Phosphorylase B"/>
    <property type="match status" value="2"/>
</dbReference>
<dbReference type="KEGG" id="psin:CAK95_10810"/>
<dbReference type="InterPro" id="IPR001296">
    <property type="entry name" value="Glyco_trans_1"/>
</dbReference>
<dbReference type="PANTHER" id="PTHR45947:SF13">
    <property type="entry name" value="TRANSFERASE"/>
    <property type="match status" value="1"/>
</dbReference>
<dbReference type="GO" id="GO:0016757">
    <property type="term" value="F:glycosyltransferase activity"/>
    <property type="evidence" value="ECO:0007669"/>
    <property type="project" value="InterPro"/>
</dbReference>
<keyword evidence="2" id="KW-1185">Reference proteome</keyword>
<dbReference type="PANTHER" id="PTHR45947">
    <property type="entry name" value="SULFOQUINOVOSYL TRANSFERASE SQD2"/>
    <property type="match status" value="1"/>
</dbReference>
<dbReference type="Proteomes" id="UP000194137">
    <property type="component" value="Chromosome"/>
</dbReference>
<dbReference type="InterPro" id="IPR050194">
    <property type="entry name" value="Glycosyltransferase_grp1"/>
</dbReference>
<gene>
    <name evidence="1" type="ORF">CAK95_10810</name>
</gene>
<dbReference type="EMBL" id="CP021112">
    <property type="protein sequence ID" value="ARP99518.1"/>
    <property type="molecule type" value="Genomic_DNA"/>
</dbReference>
<organism evidence="1 2">
    <name type="scientific">Pseudorhodoplanes sinuspersici</name>
    <dbReference type="NCBI Taxonomy" id="1235591"/>
    <lineage>
        <taxon>Bacteria</taxon>
        <taxon>Pseudomonadati</taxon>
        <taxon>Pseudomonadota</taxon>
        <taxon>Alphaproteobacteria</taxon>
        <taxon>Hyphomicrobiales</taxon>
        <taxon>Pseudorhodoplanes</taxon>
    </lineage>
</organism>
<dbReference type="OrthoDB" id="9807414at2"/>